<dbReference type="GO" id="GO:0071074">
    <property type="term" value="F:eukaryotic initiation factor eIF2 binding"/>
    <property type="evidence" value="ECO:0007669"/>
    <property type="project" value="TreeGrafter"/>
</dbReference>
<dbReference type="PANTHER" id="PTHR23001">
    <property type="entry name" value="EUKARYOTIC TRANSLATION INITIATION FACTOR"/>
    <property type="match status" value="1"/>
</dbReference>
<gene>
    <name evidence="8" type="ORF">DFH08DRAFT_794972</name>
</gene>
<keyword evidence="2" id="KW-0396">Initiation factor</keyword>
<protein>
    <submittedName>
        <fullName evidence="8">Domain found in IF2B/IF5-domain-containing protein</fullName>
    </submittedName>
</protein>
<dbReference type="SUPFAM" id="SSF100966">
    <property type="entry name" value="Translation initiation factor 2 beta, aIF2beta, N-terminal domain"/>
    <property type="match status" value="1"/>
</dbReference>
<organism evidence="8 9">
    <name type="scientific">Mycena albidolilacea</name>
    <dbReference type="NCBI Taxonomy" id="1033008"/>
    <lineage>
        <taxon>Eukaryota</taxon>
        <taxon>Fungi</taxon>
        <taxon>Dikarya</taxon>
        <taxon>Basidiomycota</taxon>
        <taxon>Agaricomycotina</taxon>
        <taxon>Agaricomycetes</taxon>
        <taxon>Agaricomycetidae</taxon>
        <taxon>Agaricales</taxon>
        <taxon>Marasmiineae</taxon>
        <taxon>Mycenaceae</taxon>
        <taxon>Mycena</taxon>
    </lineage>
</organism>
<feature type="region of interest" description="Disordered" evidence="6">
    <location>
        <begin position="154"/>
        <end position="181"/>
    </location>
</feature>
<evidence type="ECO:0000256" key="1">
    <source>
        <dbReference type="ARBA" id="ARBA00010397"/>
    </source>
</evidence>
<comment type="similarity">
    <text evidence="1">Belongs to the eIF-2-beta/eIF-5 family.</text>
</comment>
<dbReference type="Pfam" id="PF01873">
    <property type="entry name" value="eIF-5_eIF-2B"/>
    <property type="match status" value="1"/>
</dbReference>
<dbReference type="GO" id="GO:0005829">
    <property type="term" value="C:cytosol"/>
    <property type="evidence" value="ECO:0007669"/>
    <property type="project" value="TreeGrafter"/>
</dbReference>
<dbReference type="InterPro" id="IPR045196">
    <property type="entry name" value="IF2/IF5"/>
</dbReference>
<proteinExistence type="inferred from homology"/>
<evidence type="ECO:0000256" key="2">
    <source>
        <dbReference type="ARBA" id="ARBA00022540"/>
    </source>
</evidence>
<dbReference type="SUPFAM" id="SSF75689">
    <property type="entry name" value="Zinc-binding domain of translation initiation factor 2 beta"/>
    <property type="match status" value="1"/>
</dbReference>
<evidence type="ECO:0000313" key="9">
    <source>
        <dbReference type="Proteomes" id="UP001218218"/>
    </source>
</evidence>
<evidence type="ECO:0000259" key="7">
    <source>
        <dbReference type="SMART" id="SM00653"/>
    </source>
</evidence>
<dbReference type="InterPro" id="IPR016190">
    <property type="entry name" value="Transl_init_fac_IF2/IF5_Zn-bd"/>
</dbReference>
<dbReference type="GO" id="GO:0001732">
    <property type="term" value="P:formation of cytoplasmic translation initiation complex"/>
    <property type="evidence" value="ECO:0007669"/>
    <property type="project" value="TreeGrafter"/>
</dbReference>
<comment type="caution">
    <text evidence="8">The sequence shown here is derived from an EMBL/GenBank/DDBJ whole genome shotgun (WGS) entry which is preliminary data.</text>
</comment>
<evidence type="ECO:0000256" key="3">
    <source>
        <dbReference type="ARBA" id="ARBA00022741"/>
    </source>
</evidence>
<evidence type="ECO:0000256" key="4">
    <source>
        <dbReference type="ARBA" id="ARBA00022917"/>
    </source>
</evidence>
<evidence type="ECO:0000313" key="8">
    <source>
        <dbReference type="EMBL" id="KAJ7301683.1"/>
    </source>
</evidence>
<dbReference type="Gene3D" id="2.20.25.350">
    <property type="match status" value="1"/>
</dbReference>
<dbReference type="SMART" id="SM00653">
    <property type="entry name" value="eIF2B_5"/>
    <property type="match status" value="1"/>
</dbReference>
<evidence type="ECO:0000256" key="6">
    <source>
        <dbReference type="SAM" id="MobiDB-lite"/>
    </source>
</evidence>
<reference evidence="8" key="1">
    <citation type="submission" date="2023-03" db="EMBL/GenBank/DDBJ databases">
        <title>Massive genome expansion in bonnet fungi (Mycena s.s.) driven by repeated elements and novel gene families across ecological guilds.</title>
        <authorList>
            <consortium name="Lawrence Berkeley National Laboratory"/>
            <person name="Harder C.B."/>
            <person name="Miyauchi S."/>
            <person name="Viragh M."/>
            <person name="Kuo A."/>
            <person name="Thoen E."/>
            <person name="Andreopoulos B."/>
            <person name="Lu D."/>
            <person name="Skrede I."/>
            <person name="Drula E."/>
            <person name="Henrissat B."/>
            <person name="Morin E."/>
            <person name="Kohler A."/>
            <person name="Barry K."/>
            <person name="LaButti K."/>
            <person name="Morin E."/>
            <person name="Salamov A."/>
            <person name="Lipzen A."/>
            <person name="Mereny Z."/>
            <person name="Hegedus B."/>
            <person name="Baldrian P."/>
            <person name="Stursova M."/>
            <person name="Weitz H."/>
            <person name="Taylor A."/>
            <person name="Grigoriev I.V."/>
            <person name="Nagy L.G."/>
            <person name="Martin F."/>
            <person name="Kauserud H."/>
        </authorList>
    </citation>
    <scope>NUCLEOTIDE SEQUENCE</scope>
    <source>
        <strain evidence="8">CBHHK002</strain>
    </source>
</reference>
<dbReference type="GO" id="GO:0005092">
    <property type="term" value="F:GDP-dissociation inhibitor activity"/>
    <property type="evidence" value="ECO:0007669"/>
    <property type="project" value="TreeGrafter"/>
</dbReference>
<keyword evidence="4" id="KW-0648">Protein biosynthesis</keyword>
<dbReference type="InterPro" id="IPR002735">
    <property type="entry name" value="Transl_init_fac_IF2/IF5_dom"/>
</dbReference>
<accession>A0AAD6YYC3</accession>
<sequence>MASGFVNIRRDMDDQFYRYRMPILLTKIEGKGNGIKTVLPNMSDVARALSRPPSYTAKFFGYELGAQASVDEKNKRYIVNGAHDANRLRELLYDFIDKFVLCKSCKNPETELIMVKVGRSADIIRDCKACGERKGVDMSHKLSNFILKNPPIKARKGKKATNGDAAASVGGDDGDATTLPSQTAKRAVNAVAKVTTR</sequence>
<keyword evidence="5" id="KW-0342">GTP-binding</keyword>
<dbReference type="PANTHER" id="PTHR23001:SF7">
    <property type="entry name" value="EUKARYOTIC TRANSLATION INITIATION FACTOR 5"/>
    <property type="match status" value="1"/>
</dbReference>
<dbReference type="FunFam" id="2.20.25.350:FF:000001">
    <property type="entry name" value="Eukaryotic translation initiation factor 5"/>
    <property type="match status" value="1"/>
</dbReference>
<keyword evidence="3" id="KW-0547">Nucleotide-binding</keyword>
<dbReference type="GO" id="GO:0005525">
    <property type="term" value="F:GTP binding"/>
    <property type="evidence" value="ECO:0007669"/>
    <property type="project" value="UniProtKB-KW"/>
</dbReference>
<dbReference type="AlphaFoldDB" id="A0AAD6YYC3"/>
<keyword evidence="9" id="KW-1185">Reference proteome</keyword>
<dbReference type="Gene3D" id="3.30.30.170">
    <property type="match status" value="1"/>
</dbReference>
<name>A0AAD6YYC3_9AGAR</name>
<feature type="domain" description="Translation initiation factor IF2/IF5" evidence="7">
    <location>
        <begin position="16"/>
        <end position="133"/>
    </location>
</feature>
<dbReference type="InterPro" id="IPR016189">
    <property type="entry name" value="Transl_init_fac_IF2/IF5_N"/>
</dbReference>
<evidence type="ECO:0000256" key="5">
    <source>
        <dbReference type="ARBA" id="ARBA00023134"/>
    </source>
</evidence>
<dbReference type="GO" id="GO:0003743">
    <property type="term" value="F:translation initiation factor activity"/>
    <property type="evidence" value="ECO:0007669"/>
    <property type="project" value="UniProtKB-KW"/>
</dbReference>
<dbReference type="EMBL" id="JARIHO010000129">
    <property type="protein sequence ID" value="KAJ7301683.1"/>
    <property type="molecule type" value="Genomic_DNA"/>
</dbReference>
<dbReference type="Proteomes" id="UP001218218">
    <property type="component" value="Unassembled WGS sequence"/>
</dbReference>
<dbReference type="FunFam" id="3.30.30.170:FF:000002">
    <property type="entry name" value="Eukaryotic translation initiation factor 5"/>
    <property type="match status" value="1"/>
</dbReference>